<proteinExistence type="inferred from homology"/>
<organism evidence="8">
    <name type="scientific">Notodromas monacha</name>
    <dbReference type="NCBI Taxonomy" id="399045"/>
    <lineage>
        <taxon>Eukaryota</taxon>
        <taxon>Metazoa</taxon>
        <taxon>Ecdysozoa</taxon>
        <taxon>Arthropoda</taxon>
        <taxon>Crustacea</taxon>
        <taxon>Oligostraca</taxon>
        <taxon>Ostracoda</taxon>
        <taxon>Podocopa</taxon>
        <taxon>Podocopida</taxon>
        <taxon>Cypridocopina</taxon>
        <taxon>Cypridoidea</taxon>
        <taxon>Cyprididae</taxon>
        <taxon>Notodromas</taxon>
    </lineage>
</organism>
<name>A0A7R9GC18_9CRUS</name>
<feature type="compositionally biased region" description="Basic and acidic residues" evidence="7">
    <location>
        <begin position="186"/>
        <end position="201"/>
    </location>
</feature>
<keyword evidence="9" id="KW-1185">Reference proteome</keyword>
<evidence type="ECO:0000313" key="9">
    <source>
        <dbReference type="Proteomes" id="UP000678499"/>
    </source>
</evidence>
<evidence type="ECO:0000256" key="7">
    <source>
        <dbReference type="SAM" id="MobiDB-lite"/>
    </source>
</evidence>
<evidence type="ECO:0000256" key="6">
    <source>
        <dbReference type="ARBA" id="ARBA00023274"/>
    </source>
</evidence>
<dbReference type="Proteomes" id="UP000678499">
    <property type="component" value="Unassembled WGS sequence"/>
</dbReference>
<evidence type="ECO:0000313" key="8">
    <source>
        <dbReference type="EMBL" id="CAD7275234.1"/>
    </source>
</evidence>
<dbReference type="EMBL" id="CAJPEX010000379">
    <property type="protein sequence ID" value="CAG0915386.1"/>
    <property type="molecule type" value="Genomic_DNA"/>
</dbReference>
<keyword evidence="6" id="KW-0687">Ribonucleoprotein</keyword>
<feature type="region of interest" description="Disordered" evidence="7">
    <location>
        <begin position="165"/>
        <end position="201"/>
    </location>
</feature>
<dbReference type="GO" id="GO:0003735">
    <property type="term" value="F:structural constituent of ribosome"/>
    <property type="evidence" value="ECO:0007669"/>
    <property type="project" value="InterPro"/>
</dbReference>
<protein>
    <recommendedName>
        <fullName evidence="10">Mitochondrial ribosomal protein L41</fullName>
    </recommendedName>
</protein>
<comment type="subcellular location">
    <subcellularLocation>
        <location evidence="1">Mitochondrion</location>
    </subcellularLocation>
</comment>
<feature type="non-terminal residue" evidence="8">
    <location>
        <position position="1"/>
    </location>
</feature>
<evidence type="ECO:0008006" key="10">
    <source>
        <dbReference type="Google" id="ProtNLM"/>
    </source>
</evidence>
<keyword evidence="4" id="KW-0689">Ribosomal protein</keyword>
<evidence type="ECO:0000256" key="5">
    <source>
        <dbReference type="ARBA" id="ARBA00023128"/>
    </source>
</evidence>
<keyword evidence="3" id="KW-0809">Transit peptide</keyword>
<dbReference type="OrthoDB" id="408933at2759"/>
<dbReference type="InterPro" id="IPR019189">
    <property type="entry name" value="Ribosomal_mL41"/>
</dbReference>
<gene>
    <name evidence="8" type="ORF">NMOB1V02_LOCUS3034</name>
</gene>
<sequence>KQFNQVMEIFRTSGFIRSFHTCAVNCGKRNIRKFPFYNKAGTRAFKEKQMTSERQFLVDHLGVRPVGEMVNGRLRIIPEMVPELVVPDLSNCDLKPYVSYRAPEVTNAEFTARDLFATVYSDKIIEDFREGKINEDGSPLHPSAEERLKPDEAWAKARQFGSDIFPADASRIPDLNSEVPELTNPEDSRPPARYHDPTRVL</sequence>
<evidence type="ECO:0000256" key="3">
    <source>
        <dbReference type="ARBA" id="ARBA00022946"/>
    </source>
</evidence>
<keyword evidence="5" id="KW-0496">Mitochondrion</keyword>
<dbReference type="EMBL" id="OA882416">
    <property type="protein sequence ID" value="CAD7275234.1"/>
    <property type="molecule type" value="Genomic_DNA"/>
</dbReference>
<evidence type="ECO:0000256" key="4">
    <source>
        <dbReference type="ARBA" id="ARBA00022980"/>
    </source>
</evidence>
<dbReference type="PANTHER" id="PTHR21338:SF0">
    <property type="entry name" value="LARGE RIBOSOMAL SUBUNIT PROTEIN ML41"/>
    <property type="match status" value="1"/>
</dbReference>
<dbReference type="GO" id="GO:0006412">
    <property type="term" value="P:translation"/>
    <property type="evidence" value="ECO:0007669"/>
    <property type="project" value="TreeGrafter"/>
</dbReference>
<feature type="region of interest" description="Disordered" evidence="7">
    <location>
        <begin position="132"/>
        <end position="151"/>
    </location>
</feature>
<dbReference type="PANTHER" id="PTHR21338">
    <property type="entry name" value="MITOCHONDRIAL RIBOSOMAL PROTEIN L41"/>
    <property type="match status" value="1"/>
</dbReference>
<accession>A0A7R9GC18</accession>
<evidence type="ECO:0000256" key="2">
    <source>
        <dbReference type="ARBA" id="ARBA00010152"/>
    </source>
</evidence>
<reference evidence="8" key="1">
    <citation type="submission" date="2020-11" db="EMBL/GenBank/DDBJ databases">
        <authorList>
            <person name="Tran Van P."/>
        </authorList>
    </citation>
    <scope>NUCLEOTIDE SEQUENCE</scope>
</reference>
<dbReference type="Pfam" id="PF09809">
    <property type="entry name" value="MRP-L27"/>
    <property type="match status" value="1"/>
</dbReference>
<evidence type="ECO:0000256" key="1">
    <source>
        <dbReference type="ARBA" id="ARBA00004173"/>
    </source>
</evidence>
<comment type="similarity">
    <text evidence="2">Belongs to the mitochondrion-specific ribosomal protein mL41 family.</text>
</comment>
<dbReference type="GO" id="GO:0005762">
    <property type="term" value="C:mitochondrial large ribosomal subunit"/>
    <property type="evidence" value="ECO:0007669"/>
    <property type="project" value="InterPro"/>
</dbReference>
<dbReference type="AlphaFoldDB" id="A0A7R9GC18"/>